<feature type="non-terminal residue" evidence="1">
    <location>
        <position position="107"/>
    </location>
</feature>
<protein>
    <submittedName>
        <fullName evidence="1">Uncharacterized protein</fullName>
    </submittedName>
</protein>
<dbReference type="HOGENOM" id="CLU_161754_0_0_1"/>
<dbReference type="Proteomes" id="UP000053424">
    <property type="component" value="Unassembled WGS sequence"/>
</dbReference>
<name>A0A0C3CCH7_HEBCY</name>
<evidence type="ECO:0000313" key="2">
    <source>
        <dbReference type="Proteomes" id="UP000053424"/>
    </source>
</evidence>
<proteinExistence type="predicted"/>
<dbReference type="OrthoDB" id="3256444at2759"/>
<accession>A0A0C3CCH7</accession>
<reference evidence="2" key="2">
    <citation type="submission" date="2015-01" db="EMBL/GenBank/DDBJ databases">
        <title>Evolutionary Origins and Diversification of the Mycorrhizal Mutualists.</title>
        <authorList>
            <consortium name="DOE Joint Genome Institute"/>
            <consortium name="Mycorrhizal Genomics Consortium"/>
            <person name="Kohler A."/>
            <person name="Kuo A."/>
            <person name="Nagy L.G."/>
            <person name="Floudas D."/>
            <person name="Copeland A."/>
            <person name="Barry K.W."/>
            <person name="Cichocki N."/>
            <person name="Veneault-Fourrey C."/>
            <person name="LaButti K."/>
            <person name="Lindquist E.A."/>
            <person name="Lipzen A."/>
            <person name="Lundell T."/>
            <person name="Morin E."/>
            <person name="Murat C."/>
            <person name="Riley R."/>
            <person name="Ohm R."/>
            <person name="Sun H."/>
            <person name="Tunlid A."/>
            <person name="Henrissat B."/>
            <person name="Grigoriev I.V."/>
            <person name="Hibbett D.S."/>
            <person name="Martin F."/>
        </authorList>
    </citation>
    <scope>NUCLEOTIDE SEQUENCE [LARGE SCALE GENOMIC DNA]</scope>
    <source>
        <strain evidence="2">h7</strain>
    </source>
</reference>
<feature type="non-terminal residue" evidence="1">
    <location>
        <position position="1"/>
    </location>
</feature>
<organism evidence="1 2">
    <name type="scientific">Hebeloma cylindrosporum</name>
    <dbReference type="NCBI Taxonomy" id="76867"/>
    <lineage>
        <taxon>Eukaryota</taxon>
        <taxon>Fungi</taxon>
        <taxon>Dikarya</taxon>
        <taxon>Basidiomycota</taxon>
        <taxon>Agaricomycotina</taxon>
        <taxon>Agaricomycetes</taxon>
        <taxon>Agaricomycetidae</taxon>
        <taxon>Agaricales</taxon>
        <taxon>Agaricineae</taxon>
        <taxon>Hymenogastraceae</taxon>
        <taxon>Hebeloma</taxon>
    </lineage>
</organism>
<reference evidence="1 2" key="1">
    <citation type="submission" date="2014-04" db="EMBL/GenBank/DDBJ databases">
        <authorList>
            <consortium name="DOE Joint Genome Institute"/>
            <person name="Kuo A."/>
            <person name="Gay G."/>
            <person name="Dore J."/>
            <person name="Kohler A."/>
            <person name="Nagy L.G."/>
            <person name="Floudas D."/>
            <person name="Copeland A."/>
            <person name="Barry K.W."/>
            <person name="Cichocki N."/>
            <person name="Veneault-Fourrey C."/>
            <person name="LaButti K."/>
            <person name="Lindquist E.A."/>
            <person name="Lipzen A."/>
            <person name="Lundell T."/>
            <person name="Morin E."/>
            <person name="Murat C."/>
            <person name="Sun H."/>
            <person name="Tunlid A."/>
            <person name="Henrissat B."/>
            <person name="Grigoriev I.V."/>
            <person name="Hibbett D.S."/>
            <person name="Martin F."/>
            <person name="Nordberg H.P."/>
            <person name="Cantor M.N."/>
            <person name="Hua S.X."/>
        </authorList>
    </citation>
    <scope>NUCLEOTIDE SEQUENCE [LARGE SCALE GENOMIC DNA]</scope>
    <source>
        <strain evidence="2">h7</strain>
    </source>
</reference>
<keyword evidence="2" id="KW-1185">Reference proteome</keyword>
<dbReference type="EMBL" id="KN831779">
    <property type="protein sequence ID" value="KIM41959.1"/>
    <property type="molecule type" value="Genomic_DNA"/>
</dbReference>
<evidence type="ECO:0000313" key="1">
    <source>
        <dbReference type="EMBL" id="KIM41959.1"/>
    </source>
</evidence>
<sequence length="107" mass="12520">TLRRHMAARHRKNYRRWCKVTNFESMLPEDTRARREALLESLRQTNVTDHFTEAKPAERVAPYTDELFKEAAIQWLVETDQPISAFDNPAFQNMMSVAARATRGIKL</sequence>
<gene>
    <name evidence="1" type="ORF">M413DRAFT_37461</name>
</gene>
<dbReference type="AlphaFoldDB" id="A0A0C3CCH7"/>